<dbReference type="PANTHER" id="PTHR30404:SF0">
    <property type="entry name" value="N-ACETYLMURAMOYL-L-ALANINE AMIDASE AMIC"/>
    <property type="match status" value="1"/>
</dbReference>
<dbReference type="SMART" id="SM00646">
    <property type="entry name" value="Ami_3"/>
    <property type="match status" value="1"/>
</dbReference>
<keyword evidence="6" id="KW-1185">Reference proteome</keyword>
<evidence type="ECO:0000256" key="1">
    <source>
        <dbReference type="ARBA" id="ARBA00001561"/>
    </source>
</evidence>
<dbReference type="InterPro" id="IPR050695">
    <property type="entry name" value="N-acetylmuramoyl_amidase_3"/>
</dbReference>
<reference evidence="5 6" key="1">
    <citation type="submission" date="2019-02" db="EMBL/GenBank/DDBJ databases">
        <title>Deep-cultivation of Planctomycetes and their phenomic and genomic characterization uncovers novel biology.</title>
        <authorList>
            <person name="Wiegand S."/>
            <person name="Jogler M."/>
            <person name="Boedeker C."/>
            <person name="Pinto D."/>
            <person name="Vollmers J."/>
            <person name="Rivas-Marin E."/>
            <person name="Kohn T."/>
            <person name="Peeters S.H."/>
            <person name="Heuer A."/>
            <person name="Rast P."/>
            <person name="Oberbeckmann S."/>
            <person name="Bunk B."/>
            <person name="Jeske O."/>
            <person name="Meyerdierks A."/>
            <person name="Storesund J.E."/>
            <person name="Kallscheuer N."/>
            <person name="Luecker S."/>
            <person name="Lage O.M."/>
            <person name="Pohl T."/>
            <person name="Merkel B.J."/>
            <person name="Hornburger P."/>
            <person name="Mueller R.-W."/>
            <person name="Bruemmer F."/>
            <person name="Labrenz M."/>
            <person name="Spormann A.M."/>
            <person name="Op den Camp H."/>
            <person name="Overmann J."/>
            <person name="Amann R."/>
            <person name="Jetten M.S.M."/>
            <person name="Mascher T."/>
            <person name="Medema M.H."/>
            <person name="Devos D.P."/>
            <person name="Kaster A.-K."/>
            <person name="Ovreas L."/>
            <person name="Rohde M."/>
            <person name="Galperin M.Y."/>
            <person name="Jogler C."/>
        </authorList>
    </citation>
    <scope>NUCLEOTIDE SEQUENCE [LARGE SCALE GENOMIC DNA]</scope>
    <source>
        <strain evidence="5 6">Poly30</strain>
    </source>
</reference>
<evidence type="ECO:0000313" key="5">
    <source>
        <dbReference type="EMBL" id="QDV09801.1"/>
    </source>
</evidence>
<dbReference type="InterPro" id="IPR002508">
    <property type="entry name" value="MurNAc-LAA_cat"/>
</dbReference>
<evidence type="ECO:0000256" key="2">
    <source>
        <dbReference type="ARBA" id="ARBA00011901"/>
    </source>
</evidence>
<dbReference type="AlphaFoldDB" id="A0A518F0E5"/>
<feature type="domain" description="MurNAc-LAA" evidence="4">
    <location>
        <begin position="127"/>
        <end position="237"/>
    </location>
</feature>
<accession>A0A518F0E5</accession>
<dbReference type="GO" id="GO:0030288">
    <property type="term" value="C:outer membrane-bounded periplasmic space"/>
    <property type="evidence" value="ECO:0007669"/>
    <property type="project" value="TreeGrafter"/>
</dbReference>
<evidence type="ECO:0000259" key="4">
    <source>
        <dbReference type="SMART" id="SM00646"/>
    </source>
</evidence>
<dbReference type="Pfam" id="PF01520">
    <property type="entry name" value="Amidase_3"/>
    <property type="match status" value="1"/>
</dbReference>
<sequence>MEYPAGMDSHRNTTGHRAGFPHQAIGVVATLGGAALLAALSSGAAPGDGDTSGFVGGPVRVVIDPGHGGSDSGAVGNGIVEKEINLAVALRLQELLELDTLDTNGGGDWEVLMTRETDATVSLIARSDLANNWAADRFISIHHNAFGQSSANGTETFSFSEGTISANMRDRIQEELILALGLFNRGSKTANFSVLRETFMPAALSEGGFLSNPGDAAVLSSPDAVERSAKAHLFGLQRHYGLQPCVPTDGPTTYCVAKLASPGCVPAITSSGTPSLANSDFVIACDSVVSQQFGLLIWSRQEAAIPLFGATLCVGGSIRRTPVQYSFGLGNGNCSGRLELSLDTAFMQSSGFQAGEEIFAQWWFRDPFYFPQDPVGLSNGLRFTVLP</sequence>
<proteinExistence type="predicted"/>
<dbReference type="EMBL" id="CP036434">
    <property type="protein sequence ID" value="QDV09801.1"/>
    <property type="molecule type" value="Genomic_DNA"/>
</dbReference>
<dbReference type="OrthoDB" id="9763643at2"/>
<dbReference type="Gene3D" id="3.40.630.40">
    <property type="entry name" value="Zn-dependent exopeptidases"/>
    <property type="match status" value="1"/>
</dbReference>
<keyword evidence="3 5" id="KW-0378">Hydrolase</keyword>
<evidence type="ECO:0000256" key="3">
    <source>
        <dbReference type="ARBA" id="ARBA00022801"/>
    </source>
</evidence>
<name>A0A518F0E5_9BACT</name>
<comment type="catalytic activity">
    <reaction evidence="1">
        <text>Hydrolyzes the link between N-acetylmuramoyl residues and L-amino acid residues in certain cell-wall glycopeptides.</text>
        <dbReference type="EC" id="3.5.1.28"/>
    </reaction>
</comment>
<dbReference type="CDD" id="cd02696">
    <property type="entry name" value="MurNAc-LAA"/>
    <property type="match status" value="1"/>
</dbReference>
<dbReference type="Proteomes" id="UP000320390">
    <property type="component" value="Chromosome"/>
</dbReference>
<organism evidence="5 6">
    <name type="scientific">Saltatorellus ferox</name>
    <dbReference type="NCBI Taxonomy" id="2528018"/>
    <lineage>
        <taxon>Bacteria</taxon>
        <taxon>Pseudomonadati</taxon>
        <taxon>Planctomycetota</taxon>
        <taxon>Planctomycetia</taxon>
        <taxon>Planctomycetia incertae sedis</taxon>
        <taxon>Saltatorellus</taxon>
    </lineage>
</organism>
<dbReference type="EC" id="3.5.1.28" evidence="2"/>
<dbReference type="SUPFAM" id="SSF53187">
    <property type="entry name" value="Zn-dependent exopeptidases"/>
    <property type="match status" value="1"/>
</dbReference>
<dbReference type="GO" id="GO:0008745">
    <property type="term" value="F:N-acetylmuramoyl-L-alanine amidase activity"/>
    <property type="evidence" value="ECO:0007669"/>
    <property type="project" value="UniProtKB-EC"/>
</dbReference>
<dbReference type="GO" id="GO:0009253">
    <property type="term" value="P:peptidoglycan catabolic process"/>
    <property type="evidence" value="ECO:0007669"/>
    <property type="project" value="InterPro"/>
</dbReference>
<protein>
    <recommendedName>
        <fullName evidence="2">N-acetylmuramoyl-L-alanine amidase</fullName>
        <ecNumber evidence="2">3.5.1.28</ecNumber>
    </recommendedName>
</protein>
<gene>
    <name evidence="5" type="primary">amiA_2</name>
    <name evidence="5" type="ORF">Poly30_53610</name>
</gene>
<evidence type="ECO:0000313" key="6">
    <source>
        <dbReference type="Proteomes" id="UP000320390"/>
    </source>
</evidence>
<dbReference type="PANTHER" id="PTHR30404">
    <property type="entry name" value="N-ACETYLMURAMOYL-L-ALANINE AMIDASE"/>
    <property type="match status" value="1"/>
</dbReference>